<proteinExistence type="predicted"/>
<name>A0A1R3HAC4_COCAP</name>
<reference evidence="2 3" key="1">
    <citation type="submission" date="2013-09" db="EMBL/GenBank/DDBJ databases">
        <title>Corchorus capsularis genome sequencing.</title>
        <authorList>
            <person name="Alam M."/>
            <person name="Haque M.S."/>
            <person name="Islam M.S."/>
            <person name="Emdad E.M."/>
            <person name="Islam M.M."/>
            <person name="Ahmed B."/>
            <person name="Halim A."/>
            <person name="Hossen Q.M.M."/>
            <person name="Hossain M.Z."/>
            <person name="Ahmed R."/>
            <person name="Khan M.M."/>
            <person name="Islam R."/>
            <person name="Rashid M.M."/>
            <person name="Khan S.A."/>
            <person name="Rahman M.S."/>
            <person name="Alam M."/>
        </authorList>
    </citation>
    <scope>NUCLEOTIDE SEQUENCE [LARGE SCALE GENOMIC DNA]</scope>
    <source>
        <strain evidence="3">cv. CVL-1</strain>
        <tissue evidence="2">Whole seedling</tissue>
    </source>
</reference>
<dbReference type="Proteomes" id="UP000188268">
    <property type="component" value="Unassembled WGS sequence"/>
</dbReference>
<gene>
    <name evidence="2" type="ORF">CCACVL1_20712</name>
</gene>
<sequence length="34" mass="3700">MDRPESRPKQNPLTLPEASDSATATGFLLFLPKA</sequence>
<dbReference type="Gramene" id="OMO67206">
    <property type="protein sequence ID" value="OMO67206"/>
    <property type="gene ID" value="CCACVL1_20712"/>
</dbReference>
<keyword evidence="3" id="KW-1185">Reference proteome</keyword>
<evidence type="ECO:0000256" key="1">
    <source>
        <dbReference type="SAM" id="MobiDB-lite"/>
    </source>
</evidence>
<dbReference type="EMBL" id="AWWV01012440">
    <property type="protein sequence ID" value="OMO67206.1"/>
    <property type="molecule type" value="Genomic_DNA"/>
</dbReference>
<evidence type="ECO:0000313" key="3">
    <source>
        <dbReference type="Proteomes" id="UP000188268"/>
    </source>
</evidence>
<accession>A0A1R3HAC4</accession>
<dbReference type="AlphaFoldDB" id="A0A1R3HAC4"/>
<comment type="caution">
    <text evidence="2">The sequence shown here is derived from an EMBL/GenBank/DDBJ whole genome shotgun (WGS) entry which is preliminary data.</text>
</comment>
<feature type="region of interest" description="Disordered" evidence="1">
    <location>
        <begin position="1"/>
        <end position="22"/>
    </location>
</feature>
<protein>
    <submittedName>
        <fullName evidence="2">Uncharacterized protein</fullName>
    </submittedName>
</protein>
<organism evidence="2 3">
    <name type="scientific">Corchorus capsularis</name>
    <name type="common">Jute</name>
    <dbReference type="NCBI Taxonomy" id="210143"/>
    <lineage>
        <taxon>Eukaryota</taxon>
        <taxon>Viridiplantae</taxon>
        <taxon>Streptophyta</taxon>
        <taxon>Embryophyta</taxon>
        <taxon>Tracheophyta</taxon>
        <taxon>Spermatophyta</taxon>
        <taxon>Magnoliopsida</taxon>
        <taxon>eudicotyledons</taxon>
        <taxon>Gunneridae</taxon>
        <taxon>Pentapetalae</taxon>
        <taxon>rosids</taxon>
        <taxon>malvids</taxon>
        <taxon>Malvales</taxon>
        <taxon>Malvaceae</taxon>
        <taxon>Grewioideae</taxon>
        <taxon>Apeibeae</taxon>
        <taxon>Corchorus</taxon>
    </lineage>
</organism>
<evidence type="ECO:0000313" key="2">
    <source>
        <dbReference type="EMBL" id="OMO67206.1"/>
    </source>
</evidence>